<keyword evidence="2" id="KW-1185">Reference proteome</keyword>
<gene>
    <name evidence="1" type="ORF">VZ95_11860</name>
</gene>
<dbReference type="Proteomes" id="UP000033774">
    <property type="component" value="Unassembled WGS sequence"/>
</dbReference>
<evidence type="ECO:0000313" key="1">
    <source>
        <dbReference type="EMBL" id="KJV09392.1"/>
    </source>
</evidence>
<name>A0A0F3IRZ2_9PROT</name>
<evidence type="ECO:0000313" key="2">
    <source>
        <dbReference type="Proteomes" id="UP000033774"/>
    </source>
</evidence>
<evidence type="ECO:0008006" key="3">
    <source>
        <dbReference type="Google" id="ProtNLM"/>
    </source>
</evidence>
<sequence>GLALLESLPGTARLLLTADRSPALRQRALSAEIQILYKPLRPAALRSYLSALAAQAEDAPE</sequence>
<dbReference type="EMBL" id="LAJY01000292">
    <property type="protein sequence ID" value="KJV09392.1"/>
    <property type="molecule type" value="Genomic_DNA"/>
</dbReference>
<organism evidence="1 2">
    <name type="scientific">Elstera litoralis</name>
    <dbReference type="NCBI Taxonomy" id="552518"/>
    <lineage>
        <taxon>Bacteria</taxon>
        <taxon>Pseudomonadati</taxon>
        <taxon>Pseudomonadota</taxon>
        <taxon>Alphaproteobacteria</taxon>
        <taxon>Rhodospirillales</taxon>
        <taxon>Rhodospirillaceae</taxon>
        <taxon>Elstera</taxon>
    </lineage>
</organism>
<dbReference type="AlphaFoldDB" id="A0A0F3IRZ2"/>
<dbReference type="RefSeq" id="WP_045776021.1">
    <property type="nucleotide sequence ID" value="NZ_LAJY01000292.1"/>
</dbReference>
<comment type="caution">
    <text evidence="1">The sequence shown here is derived from an EMBL/GenBank/DDBJ whole genome shotgun (WGS) entry which is preliminary data.</text>
</comment>
<reference evidence="1 2" key="1">
    <citation type="submission" date="2015-03" db="EMBL/GenBank/DDBJ databases">
        <title>Draft genome sequence of Elstera litoralis.</title>
        <authorList>
            <person name="Rahalkar M.C."/>
            <person name="Dhakephalkar P.K."/>
            <person name="Pore S.D."/>
            <person name="Arora P."/>
            <person name="Kapse N.G."/>
            <person name="Pandit P.S."/>
        </authorList>
    </citation>
    <scope>NUCLEOTIDE SEQUENCE [LARGE SCALE GENOMIC DNA]</scope>
    <source>
        <strain evidence="1 2">Dia-1</strain>
    </source>
</reference>
<feature type="non-terminal residue" evidence="1">
    <location>
        <position position="1"/>
    </location>
</feature>
<proteinExistence type="predicted"/>
<protein>
    <recommendedName>
        <fullName evidence="3">Response regulatory domain-containing protein</fullName>
    </recommendedName>
</protein>
<accession>A0A0F3IRZ2</accession>